<dbReference type="STRING" id="1224164.B843_04795"/>
<dbReference type="GO" id="GO:0005524">
    <property type="term" value="F:ATP binding"/>
    <property type="evidence" value="ECO:0007669"/>
    <property type="project" value="UniProtKB-KW"/>
</dbReference>
<dbReference type="Proteomes" id="UP000019222">
    <property type="component" value="Chromosome"/>
</dbReference>
<dbReference type="GO" id="GO:0016887">
    <property type="term" value="F:ATP hydrolysis activity"/>
    <property type="evidence" value="ECO:0007669"/>
    <property type="project" value="InterPro"/>
</dbReference>
<protein>
    <submittedName>
        <fullName evidence="5">ABC transport system, ATP-binding protein</fullName>
    </submittedName>
</protein>
<keyword evidence="6" id="KW-1185">Reference proteome</keyword>
<dbReference type="PROSITE" id="PS50893">
    <property type="entry name" value="ABC_TRANSPORTER_2"/>
    <property type="match status" value="1"/>
</dbReference>
<dbReference type="PROSITE" id="PS00211">
    <property type="entry name" value="ABC_TRANSPORTER_1"/>
    <property type="match status" value="1"/>
</dbReference>
<evidence type="ECO:0000256" key="2">
    <source>
        <dbReference type="ARBA" id="ARBA00022741"/>
    </source>
</evidence>
<evidence type="ECO:0000256" key="3">
    <source>
        <dbReference type="ARBA" id="ARBA00022840"/>
    </source>
</evidence>
<dbReference type="InterPro" id="IPR003593">
    <property type="entry name" value="AAA+_ATPase"/>
</dbReference>
<reference evidence="5 6" key="1">
    <citation type="submission" date="2013-02" db="EMBL/GenBank/DDBJ databases">
        <title>The complete genome sequence of Corynebacterium vitaeruminis DSM 20294.</title>
        <authorList>
            <person name="Ruckert C."/>
            <person name="Albersmeier A."/>
            <person name="Kalinowski J."/>
        </authorList>
    </citation>
    <scope>NUCLEOTIDE SEQUENCE [LARGE SCALE GENOMIC DNA]</scope>
    <source>
        <strain evidence="6">ATCC 10234</strain>
    </source>
</reference>
<dbReference type="EMBL" id="CP004353">
    <property type="protein sequence ID" value="AHI22348.1"/>
    <property type="molecule type" value="Genomic_DNA"/>
</dbReference>
<keyword evidence="3 5" id="KW-0067">ATP-binding</keyword>
<dbReference type="PATRIC" id="fig|1224164.3.peg.955"/>
<dbReference type="InterPro" id="IPR017911">
    <property type="entry name" value="MacB-like_ATP-bd"/>
</dbReference>
<dbReference type="AlphaFoldDB" id="W5Y770"/>
<dbReference type="GO" id="GO:0022857">
    <property type="term" value="F:transmembrane transporter activity"/>
    <property type="evidence" value="ECO:0007669"/>
    <property type="project" value="TreeGrafter"/>
</dbReference>
<feature type="domain" description="ABC transporter" evidence="4">
    <location>
        <begin position="5"/>
        <end position="223"/>
    </location>
</feature>
<evidence type="ECO:0000256" key="1">
    <source>
        <dbReference type="ARBA" id="ARBA00022448"/>
    </source>
</evidence>
<dbReference type="HOGENOM" id="CLU_000604_1_22_11"/>
<dbReference type="InterPro" id="IPR015854">
    <property type="entry name" value="ABC_transpr_LolD-like"/>
</dbReference>
<dbReference type="eggNOG" id="COG1136">
    <property type="taxonomic scope" value="Bacteria"/>
</dbReference>
<dbReference type="SUPFAM" id="SSF52540">
    <property type="entry name" value="P-loop containing nucleoside triphosphate hydrolases"/>
    <property type="match status" value="1"/>
</dbReference>
<dbReference type="InterPro" id="IPR017871">
    <property type="entry name" value="ABC_transporter-like_CS"/>
</dbReference>
<dbReference type="PANTHER" id="PTHR24220:SF685">
    <property type="entry name" value="ABC TRANSPORTER RELATED"/>
    <property type="match status" value="1"/>
</dbReference>
<dbReference type="SMART" id="SM00382">
    <property type="entry name" value="AAA"/>
    <property type="match status" value="1"/>
</dbReference>
<keyword evidence="1" id="KW-0813">Transport</keyword>
<dbReference type="GO" id="GO:0005886">
    <property type="term" value="C:plasma membrane"/>
    <property type="evidence" value="ECO:0007669"/>
    <property type="project" value="TreeGrafter"/>
</dbReference>
<evidence type="ECO:0000259" key="4">
    <source>
        <dbReference type="PROSITE" id="PS50893"/>
    </source>
</evidence>
<keyword evidence="2" id="KW-0547">Nucleotide-binding</keyword>
<proteinExistence type="predicted"/>
<dbReference type="Gene3D" id="3.40.50.300">
    <property type="entry name" value="P-loop containing nucleotide triphosphate hydrolases"/>
    <property type="match status" value="1"/>
</dbReference>
<dbReference type="InterPro" id="IPR027417">
    <property type="entry name" value="P-loop_NTPase"/>
</dbReference>
<dbReference type="RefSeq" id="WP_025252385.1">
    <property type="nucleotide sequence ID" value="NZ_CP004353.1"/>
</dbReference>
<gene>
    <name evidence="5" type="ORF">B843_04795</name>
</gene>
<sequence length="223" mass="23342">MTTALELTNVSKSYGDGDSTVTALDHVDLTVGRGEFVAIVGPSGSGKSTLLAIAGALTTPDDGEVTIGGEPLGGKKDKELTALRKEHIGFVFQSGNLPSALTSREQLVLAARIIGKAGSKSPEELLDAVGMGHKAGSRPGTLSGGERQRVGIARALVGDPDLLLVDEPTAALDQQKSQEIVRLLAEETHAGGVGTVMVTHDHDILGHCDRVYEMVDGRLRPYR</sequence>
<name>W5Y770_9CORY</name>
<dbReference type="Pfam" id="PF00005">
    <property type="entry name" value="ABC_tran"/>
    <property type="match status" value="1"/>
</dbReference>
<dbReference type="PANTHER" id="PTHR24220">
    <property type="entry name" value="IMPORT ATP-BINDING PROTEIN"/>
    <property type="match status" value="1"/>
</dbReference>
<accession>W5Y770</accession>
<dbReference type="InterPro" id="IPR003439">
    <property type="entry name" value="ABC_transporter-like_ATP-bd"/>
</dbReference>
<dbReference type="CDD" id="cd03255">
    <property type="entry name" value="ABC_MJ0796_LolCDE_FtsE"/>
    <property type="match status" value="1"/>
</dbReference>
<evidence type="ECO:0000313" key="5">
    <source>
        <dbReference type="EMBL" id="AHI22348.1"/>
    </source>
</evidence>
<evidence type="ECO:0000313" key="6">
    <source>
        <dbReference type="Proteomes" id="UP000019222"/>
    </source>
</evidence>
<organism evidence="5 6">
    <name type="scientific">Corynebacterium vitaeruminis DSM 20294</name>
    <dbReference type="NCBI Taxonomy" id="1224164"/>
    <lineage>
        <taxon>Bacteria</taxon>
        <taxon>Bacillati</taxon>
        <taxon>Actinomycetota</taxon>
        <taxon>Actinomycetes</taxon>
        <taxon>Mycobacteriales</taxon>
        <taxon>Corynebacteriaceae</taxon>
        <taxon>Corynebacterium</taxon>
    </lineage>
</organism>
<dbReference type="KEGG" id="cvt:B843_04795"/>